<evidence type="ECO:0000313" key="2">
    <source>
        <dbReference type="Proteomes" id="UP000006591"/>
    </source>
</evidence>
<evidence type="ECO:0000313" key="1">
    <source>
        <dbReference type="EnsemblPlants" id="ONIVA01G12900.1"/>
    </source>
</evidence>
<dbReference type="AlphaFoldDB" id="A0A0E0FJS7"/>
<sequence length="285" mass="31733">MAVCNRQGVWLLDPFVSVDLHGGPLCAGSHDAALIPFPSSYAPVVKSVQGLCMVLQGAGKSVGSWKQQCKPGFLSVVAITTNGMRLGAEADSGVAAAPWKIYRKLETTGLIPSICLFYRLTCSDLVPSSGLCTQELLARFSLHFSLNSIGDDEQPTTMEINYYYYKRKRACAPICAPLRCIVATTVRRGQDKRGANSRGWSRCAHLQRIVRMHVLMDMFTDLREICLCGYMVCGALGLLDLSYRDVSVDMWFELIFRFSLHFSLSSIGDDEQPTTMEINYYYYKV</sequence>
<organism evidence="1">
    <name type="scientific">Oryza nivara</name>
    <name type="common">Indian wild rice</name>
    <name type="synonym">Oryza sativa f. spontanea</name>
    <dbReference type="NCBI Taxonomy" id="4536"/>
    <lineage>
        <taxon>Eukaryota</taxon>
        <taxon>Viridiplantae</taxon>
        <taxon>Streptophyta</taxon>
        <taxon>Embryophyta</taxon>
        <taxon>Tracheophyta</taxon>
        <taxon>Spermatophyta</taxon>
        <taxon>Magnoliopsida</taxon>
        <taxon>Liliopsida</taxon>
        <taxon>Poales</taxon>
        <taxon>Poaceae</taxon>
        <taxon>BOP clade</taxon>
        <taxon>Oryzoideae</taxon>
        <taxon>Oryzeae</taxon>
        <taxon>Oryzinae</taxon>
        <taxon>Oryza</taxon>
    </lineage>
</organism>
<reference evidence="1" key="1">
    <citation type="submission" date="2015-04" db="UniProtKB">
        <authorList>
            <consortium name="EnsemblPlants"/>
        </authorList>
    </citation>
    <scope>IDENTIFICATION</scope>
    <source>
        <strain evidence="1">SL10</strain>
    </source>
</reference>
<dbReference type="EnsemblPlants" id="ONIVA01G12900.1">
    <property type="protein sequence ID" value="ONIVA01G12900.1"/>
    <property type="gene ID" value="ONIVA01G12900"/>
</dbReference>
<name>A0A0E0FJS7_ORYNI</name>
<keyword evidence="2" id="KW-1185">Reference proteome</keyword>
<dbReference type="Gramene" id="ONIVA01G12900.1">
    <property type="protein sequence ID" value="ONIVA01G12900.1"/>
    <property type="gene ID" value="ONIVA01G12900"/>
</dbReference>
<reference evidence="1" key="2">
    <citation type="submission" date="2018-04" db="EMBL/GenBank/DDBJ databases">
        <title>OnivRS2 (Oryza nivara Reference Sequence Version 2).</title>
        <authorList>
            <person name="Zhang J."/>
            <person name="Kudrna D."/>
            <person name="Lee S."/>
            <person name="Talag J."/>
            <person name="Rajasekar S."/>
            <person name="Welchert J."/>
            <person name="Hsing Y.-I."/>
            <person name="Wing R.A."/>
        </authorList>
    </citation>
    <scope>NUCLEOTIDE SEQUENCE [LARGE SCALE GENOMIC DNA]</scope>
</reference>
<dbReference type="Proteomes" id="UP000006591">
    <property type="component" value="Chromosome 1"/>
</dbReference>
<proteinExistence type="predicted"/>
<accession>A0A0E0FJS7</accession>
<protein>
    <submittedName>
        <fullName evidence="1">Uncharacterized protein</fullName>
    </submittedName>
</protein>